<keyword evidence="3" id="KW-0547">Nucleotide-binding</keyword>
<dbReference type="PANTHER" id="PTHR43335">
    <property type="entry name" value="ABC TRANSPORTER, ATP-BINDING PROTEIN"/>
    <property type="match status" value="1"/>
</dbReference>
<dbReference type="PROSITE" id="PS50893">
    <property type="entry name" value="ABC_TRANSPORTER_2"/>
    <property type="match status" value="1"/>
</dbReference>
<dbReference type="PANTHER" id="PTHR43335:SF3">
    <property type="entry name" value="ABC TRANSPORTER"/>
    <property type="match status" value="1"/>
</dbReference>
<comment type="caution">
    <text evidence="7">The sequence shown here is derived from an EMBL/GenBank/DDBJ whole genome shotgun (WGS) entry which is preliminary data.</text>
</comment>
<dbReference type="InterPro" id="IPR003439">
    <property type="entry name" value="ABC_transporter-like_ATP-bd"/>
</dbReference>
<sequence length="373" mass="38466">MTSTGAPQGDPAEHRPPPGQADPPATPPAPRPSPDASAPDGRDAVGPEVPVAPEAPPAPGPHHAPDDAVTSGGIVAQGVRRAFGAVRAVDGVDLVARPGRVTALVGPNGSGKTTLLLVLAGLLTPDTGSVRVAGFDPVTQSFAARACTGWMPDAFGTWDSLTAREVLTTFAAAYRLPPAAGAARAAELLALVHLEEYADRPASVLSRGQKQRLGLARALVHDPDVLLLDEPASGLDPRSRVDLRVLVRELAARGKTVLISSHVLTELDEMADDAVFLSRGRTVASETVGEAATTRRTWRVRALDPFALHAWLVGAGVVFGTEPDGAALVDLDSDVSAAALLRDAVVAGVPVVASAPAGGILEQAYLALEEERR</sequence>
<feature type="compositionally biased region" description="Pro residues" evidence="5">
    <location>
        <begin position="53"/>
        <end position="62"/>
    </location>
</feature>
<dbReference type="CDD" id="cd03230">
    <property type="entry name" value="ABC_DR_subfamily_A"/>
    <property type="match status" value="1"/>
</dbReference>
<proteinExistence type="inferred from homology"/>
<dbReference type="Pfam" id="PF00005">
    <property type="entry name" value="ABC_tran"/>
    <property type="match status" value="1"/>
</dbReference>
<keyword evidence="8" id="KW-1185">Reference proteome</keyword>
<dbReference type="Proteomes" id="UP000698059">
    <property type="component" value="Unassembled WGS sequence"/>
</dbReference>
<feature type="compositionally biased region" description="Pro residues" evidence="5">
    <location>
        <begin position="17"/>
        <end position="33"/>
    </location>
</feature>
<dbReference type="InterPro" id="IPR003593">
    <property type="entry name" value="AAA+_ATPase"/>
</dbReference>
<dbReference type="Gene3D" id="3.40.50.300">
    <property type="entry name" value="P-loop containing nucleotide triphosphate hydrolases"/>
    <property type="match status" value="1"/>
</dbReference>
<evidence type="ECO:0000256" key="4">
    <source>
        <dbReference type="ARBA" id="ARBA00022840"/>
    </source>
</evidence>
<accession>A0ABS2LIZ1</accession>
<evidence type="ECO:0000256" key="1">
    <source>
        <dbReference type="ARBA" id="ARBA00005417"/>
    </source>
</evidence>
<dbReference type="InterPro" id="IPR027417">
    <property type="entry name" value="P-loop_NTPase"/>
</dbReference>
<evidence type="ECO:0000313" key="7">
    <source>
        <dbReference type="EMBL" id="MBM7479849.1"/>
    </source>
</evidence>
<organism evidence="7 8">
    <name type="scientific">Oerskovia jenensis</name>
    <dbReference type="NCBI Taxonomy" id="162169"/>
    <lineage>
        <taxon>Bacteria</taxon>
        <taxon>Bacillati</taxon>
        <taxon>Actinomycetota</taxon>
        <taxon>Actinomycetes</taxon>
        <taxon>Micrococcales</taxon>
        <taxon>Cellulomonadaceae</taxon>
        <taxon>Oerskovia</taxon>
    </lineage>
</organism>
<feature type="domain" description="ABC transporter" evidence="6">
    <location>
        <begin position="74"/>
        <end position="304"/>
    </location>
</feature>
<evidence type="ECO:0000256" key="3">
    <source>
        <dbReference type="ARBA" id="ARBA00022741"/>
    </source>
</evidence>
<dbReference type="EMBL" id="JAFBBO010000001">
    <property type="protein sequence ID" value="MBM7479849.1"/>
    <property type="molecule type" value="Genomic_DNA"/>
</dbReference>
<dbReference type="SMART" id="SM00382">
    <property type="entry name" value="AAA"/>
    <property type="match status" value="1"/>
</dbReference>
<evidence type="ECO:0000313" key="8">
    <source>
        <dbReference type="Proteomes" id="UP000698059"/>
    </source>
</evidence>
<dbReference type="RefSeq" id="WP_205307710.1">
    <property type="nucleotide sequence ID" value="NZ_JBHSTK010000003.1"/>
</dbReference>
<keyword evidence="4" id="KW-0067">ATP-binding</keyword>
<evidence type="ECO:0000256" key="5">
    <source>
        <dbReference type="SAM" id="MobiDB-lite"/>
    </source>
</evidence>
<dbReference type="SUPFAM" id="SSF52540">
    <property type="entry name" value="P-loop containing nucleoside triphosphate hydrolases"/>
    <property type="match status" value="1"/>
</dbReference>
<evidence type="ECO:0000259" key="6">
    <source>
        <dbReference type="PROSITE" id="PS50893"/>
    </source>
</evidence>
<comment type="similarity">
    <text evidence="1">Belongs to the ABC transporter superfamily.</text>
</comment>
<name>A0ABS2LIZ1_9CELL</name>
<protein>
    <submittedName>
        <fullName evidence="7">ABC-type multidrug transport system ATPase subunit</fullName>
    </submittedName>
</protein>
<gene>
    <name evidence="7" type="ORF">JOD49_002769</name>
</gene>
<keyword evidence="2" id="KW-0813">Transport</keyword>
<reference evidence="7 8" key="1">
    <citation type="submission" date="2021-01" db="EMBL/GenBank/DDBJ databases">
        <title>Sequencing the genomes of 1000 actinobacteria strains.</title>
        <authorList>
            <person name="Klenk H.-P."/>
        </authorList>
    </citation>
    <scope>NUCLEOTIDE SEQUENCE [LARGE SCALE GENOMIC DNA]</scope>
    <source>
        <strain evidence="7 8">DSM 46000</strain>
    </source>
</reference>
<feature type="region of interest" description="Disordered" evidence="5">
    <location>
        <begin position="1"/>
        <end position="70"/>
    </location>
</feature>
<evidence type="ECO:0000256" key="2">
    <source>
        <dbReference type="ARBA" id="ARBA00022448"/>
    </source>
</evidence>